<dbReference type="GO" id="GO:0006364">
    <property type="term" value="P:rRNA processing"/>
    <property type="evidence" value="ECO:0007669"/>
    <property type="project" value="TreeGrafter"/>
</dbReference>
<dbReference type="Pfam" id="PF17777">
    <property type="entry name" value="RL10P_insert"/>
    <property type="match status" value="1"/>
</dbReference>
<accession>A0A814APP9</accession>
<dbReference type="EMBL" id="CAJOBC010001763">
    <property type="protein sequence ID" value="CAF3697212.1"/>
    <property type="molecule type" value="Genomic_DNA"/>
</dbReference>
<evidence type="ECO:0000313" key="8">
    <source>
        <dbReference type="EMBL" id="CAF0917231.1"/>
    </source>
</evidence>
<dbReference type="AlphaFoldDB" id="A0A814APP9"/>
<dbReference type="InterPro" id="IPR033867">
    <property type="entry name" value="Mrt4"/>
</dbReference>
<keyword evidence="10" id="KW-1185">Reference proteome</keyword>
<dbReference type="PANTHER" id="PTHR45841">
    <property type="entry name" value="MRNA TURNOVER PROTEIN 4 MRTO4"/>
    <property type="match status" value="1"/>
</dbReference>
<evidence type="ECO:0000313" key="9">
    <source>
        <dbReference type="EMBL" id="CAF3697212.1"/>
    </source>
</evidence>
<keyword evidence="5 6" id="KW-0539">Nucleus</keyword>
<dbReference type="GO" id="GO:0005730">
    <property type="term" value="C:nucleolus"/>
    <property type="evidence" value="ECO:0007669"/>
    <property type="project" value="UniProtKB-SubCell"/>
</dbReference>
<evidence type="ECO:0000256" key="5">
    <source>
        <dbReference type="ARBA" id="ARBA00023242"/>
    </source>
</evidence>
<dbReference type="Gene3D" id="3.30.70.1730">
    <property type="match status" value="1"/>
</dbReference>
<evidence type="ECO:0000256" key="1">
    <source>
        <dbReference type="ARBA" id="ARBA00004046"/>
    </source>
</evidence>
<name>A0A814APP9_9BILA</name>
<dbReference type="InterPro" id="IPR043164">
    <property type="entry name" value="Ribosomal_uL10-like_insert_sf"/>
</dbReference>
<reference evidence="8" key="1">
    <citation type="submission" date="2021-02" db="EMBL/GenBank/DDBJ databases">
        <authorList>
            <person name="Nowell W R."/>
        </authorList>
    </citation>
    <scope>NUCLEOTIDE SEQUENCE</scope>
</reference>
<keyword evidence="6" id="KW-0690">Ribosome biogenesis</keyword>
<proteinExistence type="inferred from homology"/>
<dbReference type="GO" id="GO:0005737">
    <property type="term" value="C:cytoplasm"/>
    <property type="evidence" value="ECO:0007669"/>
    <property type="project" value="UniProtKB-SubCell"/>
</dbReference>
<dbReference type="CDD" id="cd05796">
    <property type="entry name" value="Ribosomal_P0_like"/>
    <property type="match status" value="1"/>
</dbReference>
<evidence type="ECO:0000259" key="7">
    <source>
        <dbReference type="Pfam" id="PF17777"/>
    </source>
</evidence>
<evidence type="ECO:0000313" key="10">
    <source>
        <dbReference type="Proteomes" id="UP000663829"/>
    </source>
</evidence>
<dbReference type="InterPro" id="IPR051742">
    <property type="entry name" value="Ribosome_Assembly_uL10"/>
</dbReference>
<dbReference type="FunFam" id="3.30.70.1730:FF:000005">
    <property type="entry name" value="Ribosome assembly factor mrt4"/>
    <property type="match status" value="1"/>
</dbReference>
<dbReference type="SUPFAM" id="SSF160369">
    <property type="entry name" value="Ribosomal protein L10-like"/>
    <property type="match status" value="1"/>
</dbReference>
<evidence type="ECO:0000256" key="3">
    <source>
        <dbReference type="ARBA" id="ARBA00011117"/>
    </source>
</evidence>
<dbReference type="Proteomes" id="UP000663829">
    <property type="component" value="Unassembled WGS sequence"/>
</dbReference>
<comment type="function">
    <text evidence="1 6">Component of the ribosome assembly machinery. Nuclear paralog of the ribosomal protein P0, it binds pre-60S subunits at an early stage of assembly in the nucleolus, and is replaced by P0 in cytoplasmic pre-60S subunits and mature 80S ribosomes.</text>
</comment>
<dbReference type="GO" id="GO:0003723">
    <property type="term" value="F:RNA binding"/>
    <property type="evidence" value="ECO:0007669"/>
    <property type="project" value="TreeGrafter"/>
</dbReference>
<dbReference type="GO" id="GO:0000956">
    <property type="term" value="P:nuclear-transcribed mRNA catabolic process"/>
    <property type="evidence" value="ECO:0007669"/>
    <property type="project" value="TreeGrafter"/>
</dbReference>
<comment type="similarity">
    <text evidence="2 6">Belongs to the universal ribosomal protein uL10 family.</text>
</comment>
<dbReference type="Pfam" id="PF00466">
    <property type="entry name" value="Ribosomal_L10"/>
    <property type="match status" value="1"/>
</dbReference>
<protein>
    <recommendedName>
        <fullName evidence="6">Ribosome assembly factor mrt4</fullName>
    </recommendedName>
</protein>
<dbReference type="Proteomes" id="UP000681722">
    <property type="component" value="Unassembled WGS sequence"/>
</dbReference>
<gene>
    <name evidence="8" type="ORF">GPM918_LOCUS9460</name>
    <name evidence="9" type="ORF">SRO942_LOCUS9461</name>
</gene>
<comment type="subunit">
    <text evidence="3 6">Associates with the pre-60S ribosomal particle.</text>
</comment>
<evidence type="ECO:0000256" key="2">
    <source>
        <dbReference type="ARBA" id="ARBA00008889"/>
    </source>
</evidence>
<feature type="domain" description="Large ribosomal subunit protein uL10-like insertion" evidence="7">
    <location>
        <begin position="126"/>
        <end position="194"/>
    </location>
</feature>
<sequence>MPKSKRDQHLTLTKTKRKRGVELKQQLVSKIHSNLDKYSSLYVLKIYNERNEKLHYIRKHLSDSQFFFGKNCVMSFALGRTPSLEYLKNLSKITPYLLGKIGLLMTNRDQKEIIEYFNSLSLLDYARSGNVATETVIIEQGLLPDFQHTMEPMLRQLGLMTSLKKGIIYLEKVYTVCKKGDILTPEQAKLLKLFQYQQSEFKVRIKAVWTKNDGCIQVFDIQDDTIIDNDMKVDDIEEQLFVGDEENWIDDEGQTQHETNRKKSRKI</sequence>
<dbReference type="InterPro" id="IPR040637">
    <property type="entry name" value="Ribosomal_uL10-like_insert"/>
</dbReference>
<evidence type="ECO:0000256" key="4">
    <source>
        <dbReference type="ARBA" id="ARBA00022490"/>
    </source>
</evidence>
<comment type="subcellular location">
    <subcellularLocation>
        <location evidence="6">Cytoplasm</location>
    </subcellularLocation>
    <subcellularLocation>
        <location evidence="6">Nucleus</location>
        <location evidence="6">Nucleolus</location>
    </subcellularLocation>
</comment>
<dbReference type="EMBL" id="CAJNOQ010001763">
    <property type="protein sequence ID" value="CAF0917231.1"/>
    <property type="molecule type" value="Genomic_DNA"/>
</dbReference>
<evidence type="ECO:0000256" key="6">
    <source>
        <dbReference type="RuleBase" id="RU364039"/>
    </source>
</evidence>
<dbReference type="InterPro" id="IPR001790">
    <property type="entry name" value="Ribosomal_uL10"/>
</dbReference>
<organism evidence="8 10">
    <name type="scientific">Didymodactylos carnosus</name>
    <dbReference type="NCBI Taxonomy" id="1234261"/>
    <lineage>
        <taxon>Eukaryota</taxon>
        <taxon>Metazoa</taxon>
        <taxon>Spiralia</taxon>
        <taxon>Gnathifera</taxon>
        <taxon>Rotifera</taxon>
        <taxon>Eurotatoria</taxon>
        <taxon>Bdelloidea</taxon>
        <taxon>Philodinida</taxon>
        <taxon>Philodinidae</taxon>
        <taxon>Didymodactylos</taxon>
    </lineage>
</organism>
<dbReference type="GO" id="GO:0000027">
    <property type="term" value="P:ribosomal large subunit assembly"/>
    <property type="evidence" value="ECO:0007669"/>
    <property type="project" value="InterPro"/>
</dbReference>
<dbReference type="FunFam" id="3.90.105.20:FF:000003">
    <property type="entry name" value="Ribosome assembly factor mrt4"/>
    <property type="match status" value="1"/>
</dbReference>
<dbReference type="GO" id="GO:0030687">
    <property type="term" value="C:preribosome, large subunit precursor"/>
    <property type="evidence" value="ECO:0007669"/>
    <property type="project" value="TreeGrafter"/>
</dbReference>
<keyword evidence="4 6" id="KW-0963">Cytoplasm</keyword>
<dbReference type="Gene3D" id="3.90.105.20">
    <property type="match status" value="1"/>
</dbReference>
<comment type="caution">
    <text evidence="8">The sequence shown here is derived from an EMBL/GenBank/DDBJ whole genome shotgun (WGS) entry which is preliminary data.</text>
</comment>
<dbReference type="OrthoDB" id="10262308at2759"/>
<dbReference type="InterPro" id="IPR043141">
    <property type="entry name" value="Ribosomal_uL10-like_sf"/>
</dbReference>
<dbReference type="PANTHER" id="PTHR45841:SF1">
    <property type="entry name" value="MRNA TURNOVER PROTEIN 4 HOMOLOG"/>
    <property type="match status" value="1"/>
</dbReference>